<dbReference type="Proteomes" id="UP000313359">
    <property type="component" value="Unassembled WGS sequence"/>
</dbReference>
<feature type="region of interest" description="Disordered" evidence="1">
    <location>
        <begin position="59"/>
        <end position="101"/>
    </location>
</feature>
<feature type="region of interest" description="Disordered" evidence="1">
    <location>
        <begin position="1"/>
        <end position="32"/>
    </location>
</feature>
<gene>
    <name evidence="2" type="ORF">L227DRAFT_617918</name>
</gene>
<feature type="compositionally biased region" description="Low complexity" evidence="1">
    <location>
        <begin position="86"/>
        <end position="101"/>
    </location>
</feature>
<accession>A0A5C2RN57</accession>
<evidence type="ECO:0000313" key="2">
    <source>
        <dbReference type="EMBL" id="RPD52329.1"/>
    </source>
</evidence>
<protein>
    <submittedName>
        <fullName evidence="2">Uncharacterized protein</fullName>
    </submittedName>
</protein>
<feature type="compositionally biased region" description="Low complexity" evidence="1">
    <location>
        <begin position="266"/>
        <end position="280"/>
    </location>
</feature>
<dbReference type="AlphaFoldDB" id="A0A5C2RN57"/>
<sequence>MTTGTLGVMSVATGGGMPLAGSESSKKGSTSRKDLLLYPKGPFSAQFIAPHVVCTPVGPRTPAQRHLSNLQSSPAHLLSRPKADTPRNATPAQAPAQAQAIPNNRATVPKILLFRRIRLVEVGQATTYASGLTGSNYSTGRPGTLSFASALRKSIHVPSMHPPNLPSCFPQTTFGTPFNLPRRIVFVSRPPAQSAMSQIARLPAVSALAADVPKGNILKRTAPGPDTDTAVEADGDAKRPAKKTRGKRTPTAERRRRRKAREEAAARANLAMARSEPSKA</sequence>
<name>A0A5C2RN57_9APHY</name>
<organism evidence="2 3">
    <name type="scientific">Lentinus tigrinus ALCF2SS1-6</name>
    <dbReference type="NCBI Taxonomy" id="1328759"/>
    <lineage>
        <taxon>Eukaryota</taxon>
        <taxon>Fungi</taxon>
        <taxon>Dikarya</taxon>
        <taxon>Basidiomycota</taxon>
        <taxon>Agaricomycotina</taxon>
        <taxon>Agaricomycetes</taxon>
        <taxon>Polyporales</taxon>
        <taxon>Polyporaceae</taxon>
        <taxon>Lentinus</taxon>
    </lineage>
</organism>
<evidence type="ECO:0000256" key="1">
    <source>
        <dbReference type="SAM" id="MobiDB-lite"/>
    </source>
</evidence>
<feature type="compositionally biased region" description="Basic residues" evidence="1">
    <location>
        <begin position="240"/>
        <end position="259"/>
    </location>
</feature>
<keyword evidence="3" id="KW-1185">Reference proteome</keyword>
<dbReference type="EMBL" id="ML122373">
    <property type="protein sequence ID" value="RPD52329.1"/>
    <property type="molecule type" value="Genomic_DNA"/>
</dbReference>
<proteinExistence type="predicted"/>
<evidence type="ECO:0000313" key="3">
    <source>
        <dbReference type="Proteomes" id="UP000313359"/>
    </source>
</evidence>
<feature type="region of interest" description="Disordered" evidence="1">
    <location>
        <begin position="216"/>
        <end position="280"/>
    </location>
</feature>
<reference evidence="2" key="1">
    <citation type="journal article" date="2018" name="Genome Biol. Evol.">
        <title>Genomics and development of Lentinus tigrinus, a white-rot wood-decaying mushroom with dimorphic fruiting bodies.</title>
        <authorList>
            <person name="Wu B."/>
            <person name="Xu Z."/>
            <person name="Knudson A."/>
            <person name="Carlson A."/>
            <person name="Chen N."/>
            <person name="Kovaka S."/>
            <person name="LaButti K."/>
            <person name="Lipzen A."/>
            <person name="Pennachio C."/>
            <person name="Riley R."/>
            <person name="Schakwitz W."/>
            <person name="Umezawa K."/>
            <person name="Ohm R.A."/>
            <person name="Grigoriev I.V."/>
            <person name="Nagy L.G."/>
            <person name="Gibbons J."/>
            <person name="Hibbett D."/>
        </authorList>
    </citation>
    <scope>NUCLEOTIDE SEQUENCE [LARGE SCALE GENOMIC DNA]</scope>
    <source>
        <strain evidence="2">ALCF2SS1-6</strain>
    </source>
</reference>